<comment type="caution">
    <text evidence="2">The sequence shown here is derived from an EMBL/GenBank/DDBJ whole genome shotgun (WGS) entry which is preliminary data.</text>
</comment>
<dbReference type="InterPro" id="IPR004919">
    <property type="entry name" value="GmrSD_N"/>
</dbReference>
<dbReference type="PANTHER" id="PTHR39639:SF1">
    <property type="entry name" value="DUF262 DOMAIN-CONTAINING PROTEIN"/>
    <property type="match status" value="1"/>
</dbReference>
<dbReference type="RefSeq" id="WP_147079662.1">
    <property type="nucleotide sequence ID" value="NZ_VOQR01000001.1"/>
</dbReference>
<organism evidence="2 3">
    <name type="scientific">Sphingomonas ginsenosidivorax</name>
    <dbReference type="NCBI Taxonomy" id="862135"/>
    <lineage>
        <taxon>Bacteria</taxon>
        <taxon>Pseudomonadati</taxon>
        <taxon>Pseudomonadota</taxon>
        <taxon>Alphaproteobacteria</taxon>
        <taxon>Sphingomonadales</taxon>
        <taxon>Sphingomonadaceae</taxon>
        <taxon>Sphingomonas</taxon>
    </lineage>
</organism>
<dbReference type="EMBL" id="VOQR01000001">
    <property type="protein sequence ID" value="TXC69945.1"/>
    <property type="molecule type" value="Genomic_DNA"/>
</dbReference>
<feature type="domain" description="GmrSD restriction endonucleases N-terminal" evidence="1">
    <location>
        <begin position="25"/>
        <end position="157"/>
    </location>
</feature>
<gene>
    <name evidence="2" type="ORF">FSB78_02495</name>
</gene>
<proteinExistence type="predicted"/>
<evidence type="ECO:0000313" key="2">
    <source>
        <dbReference type="EMBL" id="TXC69945.1"/>
    </source>
</evidence>
<dbReference type="Pfam" id="PF03235">
    <property type="entry name" value="GmrSD_N"/>
    <property type="match status" value="1"/>
</dbReference>
<sequence length="429" mass="49170">MSNWNSSPHPLSDIRDWSDSGRLELRPEFQRKEVWALPAKIMLIDSITRGVPLPKVFLANEIREDRTYRKIIDGQQRITAILEFMRDGFALDAPYEGEHAGKRFSDFVTPHREQFLAYKIDFAEASNASEREIRDVYMRVNKYTVPLNKQELRRADFPGDFLNVAEELSVDDDLDNIGVFTATDRRRYADAEYVSELLAGIIDGSQDKKATLDSYYQRYATWEEPDRSDIRNRFQASVSDLRNIFSSWPSGMRATRFRQKADFYSILLAVDSLRQIDGSLDDRDLGPLREDLRLLTDYIAPTSDVPILSEYAIKCVSQANSVSSRRWRSLFLRTFLSGTYLGKVPVDQAEIELFYRTAGELANQGLLPQARNLCVLCGHEIAAADSPLLAWKSTDEVFQLSNTAWCHRDCQSEDWILLPRPAVEADKVP</sequence>
<protein>
    <submittedName>
        <fullName evidence="2">DUF262 domain-containing protein</fullName>
    </submittedName>
</protein>
<evidence type="ECO:0000313" key="3">
    <source>
        <dbReference type="Proteomes" id="UP000321250"/>
    </source>
</evidence>
<dbReference type="Proteomes" id="UP000321250">
    <property type="component" value="Unassembled WGS sequence"/>
</dbReference>
<reference evidence="2 3" key="1">
    <citation type="journal article" date="2013" name="Antonie Van Leeuwenhoek">
        <title>Sphingomonas ginsenosidivorax sp. nov., with the ability to transform ginsenosides.</title>
        <authorList>
            <person name="Jin X.F."/>
            <person name="Kim J.K."/>
            <person name="Liu Q.M."/>
            <person name="Kang M.S."/>
            <person name="He D."/>
            <person name="Jin F.X."/>
            <person name="Kim S.C."/>
            <person name="Im W.T."/>
        </authorList>
    </citation>
    <scope>NUCLEOTIDE SEQUENCE [LARGE SCALE GENOMIC DNA]</scope>
    <source>
        <strain evidence="2 3">KHI67</strain>
    </source>
</reference>
<dbReference type="AlphaFoldDB" id="A0A5C6UD39"/>
<keyword evidence="3" id="KW-1185">Reference proteome</keyword>
<name>A0A5C6UD39_9SPHN</name>
<evidence type="ECO:0000259" key="1">
    <source>
        <dbReference type="Pfam" id="PF03235"/>
    </source>
</evidence>
<dbReference type="OrthoDB" id="9787127at2"/>
<accession>A0A5C6UD39</accession>
<dbReference type="PANTHER" id="PTHR39639">
    <property type="entry name" value="CHROMOSOME 16, WHOLE GENOME SHOTGUN SEQUENCE"/>
    <property type="match status" value="1"/>
</dbReference>